<evidence type="ECO:0000313" key="5">
    <source>
        <dbReference type="Proteomes" id="UP000823521"/>
    </source>
</evidence>
<reference evidence="4 5" key="1">
    <citation type="submission" date="2019-12" db="EMBL/GenBank/DDBJ databases">
        <title>Whole genome sequencing of endophytic Actinobacterium Micromonospora sp. MPMI6T.</title>
        <authorList>
            <person name="Evv R."/>
            <person name="Podile A.R."/>
        </authorList>
    </citation>
    <scope>NUCLEOTIDE SEQUENCE [LARGE SCALE GENOMIC DNA]</scope>
    <source>
        <strain evidence="4 5">MPMI6</strain>
    </source>
</reference>
<dbReference type="GO" id="GO:0016787">
    <property type="term" value="F:hydrolase activity"/>
    <property type="evidence" value="ECO:0007669"/>
    <property type="project" value="UniProtKB-KW"/>
</dbReference>
<dbReference type="InterPro" id="IPR050261">
    <property type="entry name" value="FrsA_esterase"/>
</dbReference>
<dbReference type="Gene3D" id="3.40.50.1820">
    <property type="entry name" value="alpha/beta hydrolase"/>
    <property type="match status" value="1"/>
</dbReference>
<evidence type="ECO:0000256" key="1">
    <source>
        <dbReference type="ARBA" id="ARBA00008645"/>
    </source>
</evidence>
<name>A0ABS3VW69_MICEH</name>
<dbReference type="InterPro" id="IPR029058">
    <property type="entry name" value="AB_hydrolase_fold"/>
</dbReference>
<gene>
    <name evidence="4" type="ORF">GSF22_22675</name>
</gene>
<accession>A0ABS3VW69</accession>
<dbReference type="SUPFAM" id="SSF53474">
    <property type="entry name" value="alpha/beta-Hydrolases"/>
    <property type="match status" value="1"/>
</dbReference>
<dbReference type="Pfam" id="PF01738">
    <property type="entry name" value="DLH"/>
    <property type="match status" value="1"/>
</dbReference>
<dbReference type="PANTHER" id="PTHR22946">
    <property type="entry name" value="DIENELACTONE HYDROLASE DOMAIN-CONTAINING PROTEIN-RELATED"/>
    <property type="match status" value="1"/>
</dbReference>
<keyword evidence="5" id="KW-1185">Reference proteome</keyword>
<evidence type="ECO:0000256" key="2">
    <source>
        <dbReference type="SAM" id="MobiDB-lite"/>
    </source>
</evidence>
<evidence type="ECO:0000259" key="3">
    <source>
        <dbReference type="Pfam" id="PF01738"/>
    </source>
</evidence>
<dbReference type="InterPro" id="IPR002925">
    <property type="entry name" value="Dienelactn_hydro"/>
</dbReference>
<dbReference type="EMBL" id="WVUH01000230">
    <property type="protein sequence ID" value="MBO4208792.1"/>
    <property type="molecule type" value="Genomic_DNA"/>
</dbReference>
<feature type="region of interest" description="Disordered" evidence="2">
    <location>
        <begin position="1"/>
        <end position="28"/>
    </location>
</feature>
<evidence type="ECO:0000313" key="4">
    <source>
        <dbReference type="EMBL" id="MBO4208792.1"/>
    </source>
</evidence>
<proteinExistence type="inferred from homology"/>
<organism evidence="4 5">
    <name type="scientific">Micromonospora echinofusca</name>
    <dbReference type="NCBI Taxonomy" id="47858"/>
    <lineage>
        <taxon>Bacteria</taxon>
        <taxon>Bacillati</taxon>
        <taxon>Actinomycetota</taxon>
        <taxon>Actinomycetes</taxon>
        <taxon>Micromonosporales</taxon>
        <taxon>Micromonosporaceae</taxon>
        <taxon>Micromonospora</taxon>
    </lineage>
</organism>
<feature type="compositionally biased region" description="Polar residues" evidence="2">
    <location>
        <begin position="1"/>
        <end position="16"/>
    </location>
</feature>
<protein>
    <submittedName>
        <fullName evidence="4">Hydrolase</fullName>
    </submittedName>
</protein>
<sequence length="257" mass="26776">MRTSGTGNRDGTDQTSPPGDPRGGRPVDGRFVVVREESRATLIPVDGVELPADLSVPGDATGVVLFAHGSGSSRRSPRNMAVAHVLNRDGLATVLVDLLTEAEEEIDAGTAELRFDIGLLTRRLVGIVDWLNAQPALRDARIGIFGASTGAAGALAAAAARPGRVAAVVSRGGRPDLAGPALDQVRAPTLLLVGGRDEQVRQLNEQALRALPDNAELRVVPGATHLFEEPGALEEVAHAASTWFAGHLVPGQLMPGR</sequence>
<keyword evidence="4" id="KW-0378">Hydrolase</keyword>
<comment type="caution">
    <text evidence="4">The sequence shown here is derived from an EMBL/GenBank/DDBJ whole genome shotgun (WGS) entry which is preliminary data.</text>
</comment>
<dbReference type="Proteomes" id="UP000823521">
    <property type="component" value="Unassembled WGS sequence"/>
</dbReference>
<comment type="similarity">
    <text evidence="1">Belongs to the AB hydrolase superfamily.</text>
</comment>
<feature type="domain" description="Dienelactone hydrolase" evidence="3">
    <location>
        <begin position="119"/>
        <end position="241"/>
    </location>
</feature>